<dbReference type="InterPro" id="IPR050951">
    <property type="entry name" value="Retrovirus_Pol_polyprotein"/>
</dbReference>
<dbReference type="Pfam" id="PF17919">
    <property type="entry name" value="RT_RNaseH_2"/>
    <property type="match status" value="1"/>
</dbReference>
<dbReference type="AlphaFoldDB" id="B0F6T3"/>
<feature type="domain" description="Reverse transcriptase/retrotransposon-derived protein RNase H-like" evidence="2">
    <location>
        <begin position="259"/>
        <end position="357"/>
    </location>
</feature>
<name>B0F6T3_CUCSA</name>
<evidence type="ECO:0000259" key="2">
    <source>
        <dbReference type="Pfam" id="PF17919"/>
    </source>
</evidence>
<reference evidence="3" key="1">
    <citation type="journal article" date="2008" name="Mol. Genet. Genomics">
        <title>Construction of a fosmid library of cucumber (Cucumis sativus) and comparative analyses of the eIF4E and eIF(iso)4E regions from cucumber and melon (Cucumis melo).</title>
        <authorList>
            <person name="Meyer J.D."/>
            <person name="Deleu W."/>
            <person name="Garcia-Mas J."/>
            <person name="Havey M.J."/>
        </authorList>
    </citation>
    <scope>NUCLEOTIDE SEQUENCE</scope>
</reference>
<evidence type="ECO:0000256" key="1">
    <source>
        <dbReference type="ARBA" id="ARBA00023268"/>
    </source>
</evidence>
<protein>
    <submittedName>
        <fullName evidence="3">Gypsy-like retrotransposase</fullName>
    </submittedName>
</protein>
<dbReference type="PANTHER" id="PTHR37984">
    <property type="entry name" value="PROTEIN CBG26694"/>
    <property type="match status" value="1"/>
</dbReference>
<dbReference type="InterPro" id="IPR041577">
    <property type="entry name" value="RT_RNaseH_2"/>
</dbReference>
<sequence length="377" mass="43411">MILKDENASNPSVLHYVPPSRRMKGESSFVESPKDLKVGDIKVLKESFTTPLTKIMKQEIKIDLMEENLPQRRMKDKFDSKACKLMAKAGVCKKKNVEAPRAPIFNRFGDRGSHVNIGSNIGTKKTKSTSHALVWCRIKHKMSTIFMGCHTDPTTIYVRKKNGQLRVCVDFHDLNNACPKDDFSLSITEIMVDATTRKFLDFIVRHQWIKIDKSKIDVIQNMLRSLQGRLTYIRRFISNMVGRCQPFQKLMRKGENFVWDETYQNAFDSIKKYLLSPPMLGAPVPGKPLILYIVVQEMSLGALLTQEEKKEKKRALYYPSRTLIETEVNYSSIEKMCLELFFVIDKLRHYMQANTVHLLAKVDPKSMFYPGQSSLDA</sequence>
<keyword evidence="1" id="KW-0511">Multifunctional enzyme</keyword>
<dbReference type="Gene3D" id="3.30.70.270">
    <property type="match status" value="1"/>
</dbReference>
<dbReference type="InterPro" id="IPR043128">
    <property type="entry name" value="Rev_trsase/Diguanyl_cyclase"/>
</dbReference>
<dbReference type="Gene3D" id="3.10.10.10">
    <property type="entry name" value="HIV Type 1 Reverse Transcriptase, subunit A, domain 1"/>
    <property type="match status" value="1"/>
</dbReference>
<evidence type="ECO:0000313" key="3">
    <source>
        <dbReference type="EMBL" id="ABY56083.1"/>
    </source>
</evidence>
<dbReference type="SUPFAM" id="SSF56672">
    <property type="entry name" value="DNA/RNA polymerases"/>
    <property type="match status" value="1"/>
</dbReference>
<dbReference type="EMBL" id="EU196160">
    <property type="protein sequence ID" value="ABY56083.1"/>
    <property type="molecule type" value="Genomic_DNA"/>
</dbReference>
<proteinExistence type="predicted"/>
<dbReference type="GO" id="GO:0003824">
    <property type="term" value="F:catalytic activity"/>
    <property type="evidence" value="ECO:0007669"/>
    <property type="project" value="UniProtKB-KW"/>
</dbReference>
<organism evidence="3">
    <name type="scientific">Cucumis sativus</name>
    <name type="common">Cucumber</name>
    <dbReference type="NCBI Taxonomy" id="3659"/>
    <lineage>
        <taxon>Eukaryota</taxon>
        <taxon>Viridiplantae</taxon>
        <taxon>Streptophyta</taxon>
        <taxon>Embryophyta</taxon>
        <taxon>Tracheophyta</taxon>
        <taxon>Spermatophyta</taxon>
        <taxon>Magnoliopsida</taxon>
        <taxon>eudicotyledons</taxon>
        <taxon>Gunneridae</taxon>
        <taxon>Pentapetalae</taxon>
        <taxon>rosids</taxon>
        <taxon>fabids</taxon>
        <taxon>Cucurbitales</taxon>
        <taxon>Cucurbitaceae</taxon>
        <taxon>Benincaseae</taxon>
        <taxon>Cucumis</taxon>
    </lineage>
</organism>
<dbReference type="PANTHER" id="PTHR37984:SF5">
    <property type="entry name" value="PROTEIN NYNRIN-LIKE"/>
    <property type="match status" value="1"/>
</dbReference>
<accession>B0F6T3</accession>
<dbReference type="InterPro" id="IPR043502">
    <property type="entry name" value="DNA/RNA_pol_sf"/>
</dbReference>